<dbReference type="AlphaFoldDB" id="A0A1H9TAW0"/>
<dbReference type="PANTHER" id="PTHR46211">
    <property type="entry name" value="GLYCEROPHOSPHORYL DIESTER PHOSPHODIESTERASE"/>
    <property type="match status" value="1"/>
</dbReference>
<evidence type="ECO:0000259" key="1">
    <source>
        <dbReference type="PROSITE" id="PS51704"/>
    </source>
</evidence>
<dbReference type="SUPFAM" id="SSF51735">
    <property type="entry name" value="NAD(P)-binding Rossmann-fold domains"/>
    <property type="match status" value="1"/>
</dbReference>
<dbReference type="Proteomes" id="UP000182584">
    <property type="component" value="Unassembled WGS sequence"/>
</dbReference>
<dbReference type="InterPro" id="IPR036291">
    <property type="entry name" value="NAD(P)-bd_dom_sf"/>
</dbReference>
<dbReference type="Pfam" id="PF03009">
    <property type="entry name" value="GDPD"/>
    <property type="match status" value="1"/>
</dbReference>
<dbReference type="eggNOG" id="COG0584">
    <property type="taxonomic scope" value="Bacteria"/>
</dbReference>
<dbReference type="Gene3D" id="3.40.50.720">
    <property type="entry name" value="NAD(P)-binding Rossmann-like Domain"/>
    <property type="match status" value="1"/>
</dbReference>
<evidence type="ECO:0000313" key="2">
    <source>
        <dbReference type="EMBL" id="SER94084.1"/>
    </source>
</evidence>
<gene>
    <name evidence="2" type="ORF">SAMN04487884_11444</name>
</gene>
<name>A0A1H9TAW0_BUTFI</name>
<dbReference type="GO" id="GO:0006629">
    <property type="term" value="P:lipid metabolic process"/>
    <property type="evidence" value="ECO:0007669"/>
    <property type="project" value="InterPro"/>
</dbReference>
<dbReference type="EMBL" id="FOGJ01000014">
    <property type="protein sequence ID" value="SER94084.1"/>
    <property type="molecule type" value="Genomic_DNA"/>
</dbReference>
<dbReference type="SUPFAM" id="SSF55347">
    <property type="entry name" value="Glyceraldehyde-3-phosphate dehydrogenase-like, C-terminal domain"/>
    <property type="match status" value="1"/>
</dbReference>
<proteinExistence type="predicted"/>
<protein>
    <submittedName>
        <fullName evidence="2">Glycerophosphoryl diester phosphodiesterase</fullName>
    </submittedName>
</protein>
<evidence type="ECO:0000313" key="3">
    <source>
        <dbReference type="Proteomes" id="UP000182584"/>
    </source>
</evidence>
<dbReference type="InterPro" id="IPR017946">
    <property type="entry name" value="PLC-like_Pdiesterase_TIM-brl"/>
</dbReference>
<feature type="domain" description="GP-PDE" evidence="1">
    <location>
        <begin position="344"/>
        <end position="588"/>
    </location>
</feature>
<dbReference type="InterPro" id="IPR030395">
    <property type="entry name" value="GP_PDE_dom"/>
</dbReference>
<dbReference type="InterPro" id="IPR000683">
    <property type="entry name" value="Gfo/Idh/MocA-like_OxRdtase_N"/>
</dbReference>
<organism evidence="2 3">
    <name type="scientific">Butyrivibrio fibrisolvens</name>
    <dbReference type="NCBI Taxonomy" id="831"/>
    <lineage>
        <taxon>Bacteria</taxon>
        <taxon>Bacillati</taxon>
        <taxon>Bacillota</taxon>
        <taxon>Clostridia</taxon>
        <taxon>Lachnospirales</taxon>
        <taxon>Lachnospiraceae</taxon>
        <taxon>Butyrivibrio</taxon>
    </lineage>
</organism>
<dbReference type="SUPFAM" id="SSF51695">
    <property type="entry name" value="PLC-like phosphodiesterases"/>
    <property type="match status" value="1"/>
</dbReference>
<dbReference type="Pfam" id="PF01408">
    <property type="entry name" value="GFO_IDH_MocA"/>
    <property type="match status" value="1"/>
</dbReference>
<accession>A0A1H9TAW0</accession>
<dbReference type="eggNOG" id="COG0673">
    <property type="taxonomic scope" value="Bacteria"/>
</dbReference>
<dbReference type="PANTHER" id="PTHR46211:SF1">
    <property type="entry name" value="GLYCEROPHOSPHODIESTER PHOSPHODIESTERASE, CYTOPLASMIC"/>
    <property type="match status" value="1"/>
</dbReference>
<dbReference type="Gene3D" id="3.20.20.190">
    <property type="entry name" value="Phosphatidylinositol (PI) phosphodiesterase"/>
    <property type="match status" value="1"/>
</dbReference>
<dbReference type="GO" id="GO:0008081">
    <property type="term" value="F:phosphoric diester hydrolase activity"/>
    <property type="evidence" value="ECO:0007669"/>
    <property type="project" value="InterPro"/>
</dbReference>
<dbReference type="RefSeq" id="WP_081357070.1">
    <property type="nucleotide sequence ID" value="NZ_FOGJ01000014.1"/>
</dbReference>
<dbReference type="Gene3D" id="3.30.360.10">
    <property type="entry name" value="Dihydrodipicolinate Reductase, domain 2"/>
    <property type="match status" value="1"/>
</dbReference>
<dbReference type="OrthoDB" id="384721at2"/>
<reference evidence="2 3" key="1">
    <citation type="submission" date="2016-10" db="EMBL/GenBank/DDBJ databases">
        <authorList>
            <person name="de Groot N.N."/>
        </authorList>
    </citation>
    <scope>NUCLEOTIDE SEQUENCE [LARGE SCALE GENOMIC DNA]</scope>
    <source>
        <strain evidence="2 3">AR40</strain>
    </source>
</reference>
<sequence length="588" mass="65299">MQIGIMGTGRTADIIAQVVAKSREYDLTCIYDTRIDKAQNFAKKYHCGTSTFDPEVVSGSCDMVYISAENSCREELVKKMLDEGKHVLCQAPISMSGKTAEDLYDMASNKGLVLMEATGSLNTPGFMKLTEVLKSGVIGSIVDIEASFSRLIPTNEREHSFPEGGCFETFGNFVLAPVLRLLGTSYKDININAVYGLNGIDTYTKVTLKYDHAQATVKTATAVLSDDALTITGSMGCINVESPWYLMRKFTIKSYDDKNNDIIYCDSNSNGFSYDLAEFRRRVASIGRNNLTDHMSENTYEKIRNQVVTSDPVTILTTKESIAAASVIEAFVKQRPKQGERKEVKIWAHRGCSMAYPENTLEAFEAAAKIPGITGIETDVQLTKDGEVVVFHDEHTGRVTDGTRYVRDYTLDQLKSLHIQMAGGETTTIPTLKQMLELLKPFCEENGLLINIELKTSVVRYPGIEQKVLDIVSEFEMEKYIVYSSFLAESIKIIKELLPSAKTGMLSGTMEGCIQGAVYAGADALHPWIGGMNARGEGRLKDVPIRAWNMEEPFFNDGRLLEERDMGKYSEFGVTDIITNVPEIYLKN</sequence>
<dbReference type="PROSITE" id="PS51704">
    <property type="entry name" value="GP_PDE"/>
    <property type="match status" value="1"/>
</dbReference>
<dbReference type="GO" id="GO:0000166">
    <property type="term" value="F:nucleotide binding"/>
    <property type="evidence" value="ECO:0007669"/>
    <property type="project" value="InterPro"/>
</dbReference>